<dbReference type="PROSITE" id="PS50222">
    <property type="entry name" value="EF_HAND_2"/>
    <property type="match status" value="2"/>
</dbReference>
<dbReference type="SMART" id="SM00054">
    <property type="entry name" value="EFh"/>
    <property type="match status" value="3"/>
</dbReference>
<dbReference type="GO" id="GO:0005509">
    <property type="term" value="F:calcium ion binding"/>
    <property type="evidence" value="ECO:0007669"/>
    <property type="project" value="InterPro"/>
</dbReference>
<dbReference type="Proteomes" id="UP000504609">
    <property type="component" value="Unplaced"/>
</dbReference>
<dbReference type="PANTHER" id="PTHR10891">
    <property type="entry name" value="EF-HAND CALCIUM-BINDING DOMAIN CONTAINING PROTEIN"/>
    <property type="match status" value="1"/>
</dbReference>
<feature type="domain" description="EF-hand" evidence="5">
    <location>
        <begin position="100"/>
        <end position="135"/>
    </location>
</feature>
<organism evidence="6 7">
    <name type="scientific">Cucurbita moschata</name>
    <name type="common">Winter crookneck squash</name>
    <name type="synonym">Cucurbita pepo var. moschata</name>
    <dbReference type="NCBI Taxonomy" id="3662"/>
    <lineage>
        <taxon>Eukaryota</taxon>
        <taxon>Viridiplantae</taxon>
        <taxon>Streptophyta</taxon>
        <taxon>Embryophyta</taxon>
        <taxon>Tracheophyta</taxon>
        <taxon>Spermatophyta</taxon>
        <taxon>Magnoliopsida</taxon>
        <taxon>eudicotyledons</taxon>
        <taxon>Gunneridae</taxon>
        <taxon>Pentapetalae</taxon>
        <taxon>rosids</taxon>
        <taxon>fabids</taxon>
        <taxon>Cucurbitales</taxon>
        <taxon>Cucurbitaceae</taxon>
        <taxon>Cucurbiteae</taxon>
        <taxon>Cucurbita</taxon>
    </lineage>
</organism>
<dbReference type="Pfam" id="PF00036">
    <property type="entry name" value="EF-hand_1"/>
    <property type="match status" value="1"/>
</dbReference>
<evidence type="ECO:0000259" key="5">
    <source>
        <dbReference type="PROSITE" id="PS50222"/>
    </source>
</evidence>
<protein>
    <submittedName>
        <fullName evidence="7">Probable calcium-binding protein CML11</fullName>
    </submittedName>
</protein>
<dbReference type="InterPro" id="IPR039647">
    <property type="entry name" value="EF_hand_pair_protein_CML-like"/>
</dbReference>
<dbReference type="AlphaFoldDB" id="A0A6J1GII5"/>
<gene>
    <name evidence="7" type="primary">LOC111454483</name>
</gene>
<accession>A0A6J1GII5</accession>
<feature type="domain" description="EF-hand" evidence="5">
    <location>
        <begin position="9"/>
        <end position="44"/>
    </location>
</feature>
<dbReference type="KEGG" id="cmos:111454483"/>
<keyword evidence="1" id="KW-0479">Metal-binding</keyword>
<sequence>MSVSILQAWAENKANELIKKYDKNGDGVLTKEELQVFLRDVRGSTQLNNQGFLSKIPRTNDKGAHKLNSNPRTNPKIQVQSKATKSSTKVLSEKVSNVPLSREQIKKIFKYYDSDKDGFLNIREVTKAFSFLGSINPFYKAQYAMTFADANNDGLISEAELEKLIDYAYKIIKKK</sequence>
<name>A0A6J1GII5_CUCMO</name>
<dbReference type="PRINTS" id="PR00450">
    <property type="entry name" value="RECOVERIN"/>
</dbReference>
<proteinExistence type="predicted"/>
<keyword evidence="3" id="KW-0106">Calcium</keyword>
<feature type="region of interest" description="Disordered" evidence="4">
    <location>
        <begin position="49"/>
        <end position="74"/>
    </location>
</feature>
<keyword evidence="2" id="KW-0677">Repeat</keyword>
<dbReference type="InterPro" id="IPR011992">
    <property type="entry name" value="EF-hand-dom_pair"/>
</dbReference>
<dbReference type="Pfam" id="PF13499">
    <property type="entry name" value="EF-hand_7"/>
    <property type="match status" value="1"/>
</dbReference>
<dbReference type="GeneID" id="111454483"/>
<evidence type="ECO:0000256" key="4">
    <source>
        <dbReference type="SAM" id="MobiDB-lite"/>
    </source>
</evidence>
<keyword evidence="6" id="KW-1185">Reference proteome</keyword>
<evidence type="ECO:0000256" key="3">
    <source>
        <dbReference type="ARBA" id="ARBA00022837"/>
    </source>
</evidence>
<dbReference type="InterPro" id="IPR002048">
    <property type="entry name" value="EF_hand_dom"/>
</dbReference>
<dbReference type="InterPro" id="IPR018247">
    <property type="entry name" value="EF_Hand_1_Ca_BS"/>
</dbReference>
<dbReference type="RefSeq" id="XP_022951742.1">
    <property type="nucleotide sequence ID" value="XM_023095974.1"/>
</dbReference>
<evidence type="ECO:0000256" key="2">
    <source>
        <dbReference type="ARBA" id="ARBA00022737"/>
    </source>
</evidence>
<reference evidence="7" key="1">
    <citation type="submission" date="2025-08" db="UniProtKB">
        <authorList>
            <consortium name="RefSeq"/>
        </authorList>
    </citation>
    <scope>IDENTIFICATION</scope>
    <source>
        <tissue evidence="7">Young leaves</tissue>
    </source>
</reference>
<evidence type="ECO:0000313" key="7">
    <source>
        <dbReference type="RefSeq" id="XP_022951742.1"/>
    </source>
</evidence>
<dbReference type="SUPFAM" id="SSF47473">
    <property type="entry name" value="EF-hand"/>
    <property type="match status" value="1"/>
</dbReference>
<evidence type="ECO:0000313" key="6">
    <source>
        <dbReference type="Proteomes" id="UP000504609"/>
    </source>
</evidence>
<dbReference type="Gene3D" id="1.10.238.10">
    <property type="entry name" value="EF-hand"/>
    <property type="match status" value="2"/>
</dbReference>
<evidence type="ECO:0000256" key="1">
    <source>
        <dbReference type="ARBA" id="ARBA00022723"/>
    </source>
</evidence>
<dbReference type="PROSITE" id="PS00018">
    <property type="entry name" value="EF_HAND_1"/>
    <property type="match status" value="3"/>
</dbReference>